<dbReference type="RefSeq" id="WP_382169841.1">
    <property type="nucleotide sequence ID" value="NZ_JBHRXX010000001.1"/>
</dbReference>
<proteinExistence type="predicted"/>
<reference evidence="3" key="1">
    <citation type="journal article" date="2019" name="Int. J. Syst. Evol. Microbiol.">
        <title>The Global Catalogue of Microorganisms (GCM) 10K type strain sequencing project: providing services to taxonomists for standard genome sequencing and annotation.</title>
        <authorList>
            <consortium name="The Broad Institute Genomics Platform"/>
            <consortium name="The Broad Institute Genome Sequencing Center for Infectious Disease"/>
            <person name="Wu L."/>
            <person name="Ma J."/>
        </authorList>
    </citation>
    <scope>NUCLEOTIDE SEQUENCE [LARGE SCALE GENOMIC DNA]</scope>
    <source>
        <strain evidence="3">KCTC 42501</strain>
    </source>
</reference>
<organism evidence="2 3">
    <name type="scientific">Hydrogenophaga luteola</name>
    <dbReference type="NCBI Taxonomy" id="1591122"/>
    <lineage>
        <taxon>Bacteria</taxon>
        <taxon>Pseudomonadati</taxon>
        <taxon>Pseudomonadota</taxon>
        <taxon>Betaproteobacteria</taxon>
        <taxon>Burkholderiales</taxon>
        <taxon>Comamonadaceae</taxon>
        <taxon>Hydrogenophaga</taxon>
    </lineage>
</organism>
<evidence type="ECO:0000313" key="2">
    <source>
        <dbReference type="EMBL" id="MFC3682137.1"/>
    </source>
</evidence>
<protein>
    <submittedName>
        <fullName evidence="2">Uncharacterized protein</fullName>
    </submittedName>
</protein>
<feature type="region of interest" description="Disordered" evidence="1">
    <location>
        <begin position="389"/>
        <end position="426"/>
    </location>
</feature>
<dbReference type="Proteomes" id="UP001595729">
    <property type="component" value="Unassembled WGS sequence"/>
</dbReference>
<comment type="caution">
    <text evidence="2">The sequence shown here is derived from an EMBL/GenBank/DDBJ whole genome shotgun (WGS) entry which is preliminary data.</text>
</comment>
<name>A0ABV7VZL1_9BURK</name>
<accession>A0ABV7VZL1</accession>
<evidence type="ECO:0000256" key="1">
    <source>
        <dbReference type="SAM" id="MobiDB-lite"/>
    </source>
</evidence>
<keyword evidence="3" id="KW-1185">Reference proteome</keyword>
<sequence>MKTLKIHLRMASIDEAFRADEPMSKRSIPLPYKVLDNQGQLLAEGVADSANAASVRILSTPELQQVFVRVVFPGGNAFVKQIDMKAPGKAEVDISDDSLPGDSWAKWAVTRSALNQSSPQPLAELGNVWLRLWAYSDEEDWQPAADLPSSNTRANDFAKQVDFDAAANKQSRLLQFGGAKLPATFVSLPPTRCRLYFTTNPDPDSTSLPVKVILTSFRPEAETLLEFLSRDSLRAADSVSKFDKVATELLHGKVQDPISAVIGAYFLLRMGRWKQTDHRWFDNLYSWFPWSSDAALIRCAVTARSGISGPEQFEAFFTQLQDALARGYPLFEEGHRVLKEMLFVLQGALNSADRFADSTNPYYQMVLDLCWDLASARVRIGSSFAFTGTHPGTPSSQRHKGPPVSLEQKKSTSVAAAPAKSANSKLANSRHDVDIFSASSMHRSRAESASDTVVAKRGRSTRTLGFTYLKDL</sequence>
<evidence type="ECO:0000313" key="3">
    <source>
        <dbReference type="Proteomes" id="UP001595729"/>
    </source>
</evidence>
<gene>
    <name evidence="2" type="ORF">ACFOPI_00945</name>
</gene>
<dbReference type="EMBL" id="JBHRXX010000001">
    <property type="protein sequence ID" value="MFC3682137.1"/>
    <property type="molecule type" value="Genomic_DNA"/>
</dbReference>